<dbReference type="Proteomes" id="UP000502508">
    <property type="component" value="Chromosome"/>
</dbReference>
<organism evidence="2 3">
    <name type="scientific">Phytohabitans flavus</name>
    <dbReference type="NCBI Taxonomy" id="1076124"/>
    <lineage>
        <taxon>Bacteria</taxon>
        <taxon>Bacillati</taxon>
        <taxon>Actinomycetota</taxon>
        <taxon>Actinomycetes</taxon>
        <taxon>Micromonosporales</taxon>
        <taxon>Micromonosporaceae</taxon>
    </lineage>
</organism>
<keyword evidence="3" id="KW-1185">Reference proteome</keyword>
<protein>
    <submittedName>
        <fullName evidence="2">Uncharacterized protein</fullName>
    </submittedName>
</protein>
<evidence type="ECO:0000313" key="2">
    <source>
        <dbReference type="EMBL" id="BCB79667.1"/>
    </source>
</evidence>
<accession>A0A6F8Y0S7</accession>
<feature type="region of interest" description="Disordered" evidence="1">
    <location>
        <begin position="1"/>
        <end position="23"/>
    </location>
</feature>
<sequence length="517" mass="54165">MTASAGAVDSVGAEPGAGGRRGIRLRVDPVEPVPDEPTAVVVAGGGRGPLLDALLGASGPAPDLPESAYLVVQPGLRVAAWAYLPGARLPQPYDLAGPRSGGFVRPPRRVELSLPDPLLRHLTLIRAPDMSTLDMAGTRILLDVVRRAGALVHAPAAGGSPTAAERDLLGRLTESGATVFRAGPDDPAAAFDAGPDMVGVGPLRRALVEWAGAEALARASANPPMLPGAYGTVRVAASAHESGWAEWLDRTCVAAAHTVRQRLAIELANVHLRGVQEIVFGVGSAGLPGALDREMHAVSLRAVAECDAAVDRILDDALTQVLSEIPPQGVRRRVALAVRREVAGEGGASDLARVLLVTSTGGVAAITGTGAVTALAAYRDEADRAILPPLGVALSGACYQYWAVPDRADRGTPVPGFSRRCAAWSWSCSPRWRGGSRRYIGRWAACSARRSTTGSCWPEALSCRVAATKSAHSAQSRTLVFLGSAMAVARWGAWRLHRLRRSRLRTLTRCRSRTGHG</sequence>
<gene>
    <name evidence="2" type="ORF">Pflav_060770</name>
</gene>
<dbReference type="EMBL" id="AP022870">
    <property type="protein sequence ID" value="BCB79667.1"/>
    <property type="molecule type" value="Genomic_DNA"/>
</dbReference>
<name>A0A6F8Y0S7_9ACTN</name>
<evidence type="ECO:0000313" key="3">
    <source>
        <dbReference type="Proteomes" id="UP000502508"/>
    </source>
</evidence>
<dbReference type="KEGG" id="pfla:Pflav_060770"/>
<reference evidence="2 3" key="1">
    <citation type="submission" date="2020-03" db="EMBL/GenBank/DDBJ databases">
        <title>Whole genome shotgun sequence of Phytohabitans flavus NBRC 107702.</title>
        <authorList>
            <person name="Komaki H."/>
            <person name="Tamura T."/>
        </authorList>
    </citation>
    <scope>NUCLEOTIDE SEQUENCE [LARGE SCALE GENOMIC DNA]</scope>
    <source>
        <strain evidence="2 3">NBRC 107702</strain>
    </source>
</reference>
<proteinExistence type="predicted"/>
<reference evidence="2 3" key="2">
    <citation type="submission" date="2020-03" db="EMBL/GenBank/DDBJ databases">
        <authorList>
            <person name="Ichikawa N."/>
            <person name="Kimura A."/>
            <person name="Kitahashi Y."/>
            <person name="Uohara A."/>
        </authorList>
    </citation>
    <scope>NUCLEOTIDE SEQUENCE [LARGE SCALE GENOMIC DNA]</scope>
    <source>
        <strain evidence="2 3">NBRC 107702</strain>
    </source>
</reference>
<evidence type="ECO:0000256" key="1">
    <source>
        <dbReference type="SAM" id="MobiDB-lite"/>
    </source>
</evidence>
<dbReference type="RefSeq" id="WP_173039687.1">
    <property type="nucleotide sequence ID" value="NZ_AP022870.1"/>
</dbReference>
<dbReference type="AlphaFoldDB" id="A0A6F8Y0S7"/>